<comment type="caution">
    <text evidence="1">The sequence shown here is derived from an EMBL/GenBank/DDBJ whole genome shotgun (WGS) entry which is preliminary data.</text>
</comment>
<gene>
    <name evidence="1" type="ORF">RM553_05535</name>
</gene>
<dbReference type="InterPro" id="IPR010344">
    <property type="entry name" value="YbjH"/>
</dbReference>
<sequence>MRLKIILFLSIIYFPKDVTSQVNIMGKSGYINTPSAEWFEDKPLGFSYALMPGNYSVFGNEFTDVQFYNARASITSFFEVNLSIAHRPARAKINKLGIGDRQLDFGFRLLKEKKYWPAIVLGWTPPGSAAPYLAHDYLALTKNFKTGFGDFSLTTGYGSPYVFLKKNDSNSFLDFHIEKKTETRLNANYLTGVFAGFSYQPVQWGGAMAEYDSNTLNAGVFIQPWDWLNLQGYTYEGKEWAFSAALNFSLDFLPKTLRSYEKFRY</sequence>
<accession>A0ABU3C7H0</accession>
<dbReference type="Proteomes" id="UP001262889">
    <property type="component" value="Unassembled WGS sequence"/>
</dbReference>
<name>A0ABU3C7H0_9FLAO</name>
<evidence type="ECO:0000313" key="1">
    <source>
        <dbReference type="EMBL" id="MDT0642291.1"/>
    </source>
</evidence>
<dbReference type="RefSeq" id="WP_311533963.1">
    <property type="nucleotide sequence ID" value="NZ_JAVRHQ010000004.1"/>
</dbReference>
<reference evidence="1 2" key="1">
    <citation type="submission" date="2023-09" db="EMBL/GenBank/DDBJ databases">
        <authorList>
            <person name="Rey-Velasco X."/>
        </authorList>
    </citation>
    <scope>NUCLEOTIDE SEQUENCE [LARGE SCALE GENOMIC DNA]</scope>
    <source>
        <strain evidence="1 2">F363</strain>
    </source>
</reference>
<evidence type="ECO:0000313" key="2">
    <source>
        <dbReference type="Proteomes" id="UP001262889"/>
    </source>
</evidence>
<proteinExistence type="predicted"/>
<protein>
    <submittedName>
        <fullName evidence="1">YjbH domain-containing protein</fullName>
    </submittedName>
</protein>
<organism evidence="1 2">
    <name type="scientific">Autumnicola tepida</name>
    <dbReference type="NCBI Taxonomy" id="3075595"/>
    <lineage>
        <taxon>Bacteria</taxon>
        <taxon>Pseudomonadati</taxon>
        <taxon>Bacteroidota</taxon>
        <taxon>Flavobacteriia</taxon>
        <taxon>Flavobacteriales</taxon>
        <taxon>Flavobacteriaceae</taxon>
        <taxon>Autumnicola</taxon>
    </lineage>
</organism>
<dbReference type="Pfam" id="PF06082">
    <property type="entry name" value="YjbH"/>
    <property type="match status" value="1"/>
</dbReference>
<keyword evidence="2" id="KW-1185">Reference proteome</keyword>
<dbReference type="EMBL" id="JAVRHQ010000004">
    <property type="protein sequence ID" value="MDT0642291.1"/>
    <property type="molecule type" value="Genomic_DNA"/>
</dbReference>